<gene>
    <name evidence="2" type="ORF">JQS43_18465</name>
</gene>
<dbReference type="RefSeq" id="WP_239675652.1">
    <property type="nucleotide sequence ID" value="NZ_CP070499.1"/>
</dbReference>
<sequence>MTEVLLPFYPDPPAQPATWRALAALGRSLTVVAATPEPPQQLAELTAAGVRVLGRVDTGYSARPLADLLDEVTGWAGGPVTGVFLDHAPTSTFALGPVAVAARLARRCGLTTVVLNPGVPTDPCYRELGAAICTFEGPWLEYRRWSAAGSQPGDGHLVHSVPTDALPQAQALLRRRRAGFGLLTDQPPPAPYTRLPGWLSGQRPGGYSRGDRGRG</sequence>
<evidence type="ECO:0000313" key="3">
    <source>
        <dbReference type="Proteomes" id="UP000662857"/>
    </source>
</evidence>
<reference evidence="2" key="1">
    <citation type="submission" date="2021-02" db="EMBL/GenBank/DDBJ databases">
        <title>Natrosporangium hydrolyticum gen. nov., sp. nov, a haloalkaliphilic actinobacterium from a soda solonchak soil.</title>
        <authorList>
            <person name="Sorokin D.Y."/>
            <person name="Khijniak T.V."/>
            <person name="Zakharycheva A.P."/>
            <person name="Boueva O.V."/>
            <person name="Ariskina E.V."/>
            <person name="Hahnke R.L."/>
            <person name="Bunk B."/>
            <person name="Sproer C."/>
            <person name="Schumann P."/>
            <person name="Evtushenko L.I."/>
            <person name="Kublanov I.V."/>
        </authorList>
    </citation>
    <scope>NUCLEOTIDE SEQUENCE</scope>
    <source>
        <strain evidence="2">DSM 106523</strain>
    </source>
</reference>
<proteinExistence type="predicted"/>
<keyword evidence="3" id="KW-1185">Reference proteome</keyword>
<dbReference type="Pfam" id="PF12138">
    <property type="entry name" value="Spherulin4"/>
    <property type="match status" value="1"/>
</dbReference>
<dbReference type="AlphaFoldDB" id="A0A895Y753"/>
<dbReference type="KEGG" id="nhy:JQS43_18465"/>
<name>A0A895Y753_9ACTN</name>
<dbReference type="PANTHER" id="PTHR35040">
    <property type="match status" value="1"/>
</dbReference>
<dbReference type="Proteomes" id="UP000662857">
    <property type="component" value="Chromosome"/>
</dbReference>
<protein>
    <submittedName>
        <fullName evidence="2">Uncharacterized protein</fullName>
    </submittedName>
</protein>
<feature type="region of interest" description="Disordered" evidence="1">
    <location>
        <begin position="180"/>
        <end position="215"/>
    </location>
</feature>
<dbReference type="InterPro" id="IPR021986">
    <property type="entry name" value="Spherulin4"/>
</dbReference>
<evidence type="ECO:0000313" key="2">
    <source>
        <dbReference type="EMBL" id="QSB13557.1"/>
    </source>
</evidence>
<dbReference type="PANTHER" id="PTHR35040:SF9">
    <property type="entry name" value="4-LIKE CELL SURFACE PROTEIN, PUTATIVE (AFU_ORTHOLOGUE AFUA_4G14080)-RELATED"/>
    <property type="match status" value="1"/>
</dbReference>
<organism evidence="2 3">
    <name type="scientific">Natronosporangium hydrolyticum</name>
    <dbReference type="NCBI Taxonomy" id="2811111"/>
    <lineage>
        <taxon>Bacteria</taxon>
        <taxon>Bacillati</taxon>
        <taxon>Actinomycetota</taxon>
        <taxon>Actinomycetes</taxon>
        <taxon>Micromonosporales</taxon>
        <taxon>Micromonosporaceae</taxon>
        <taxon>Natronosporangium</taxon>
    </lineage>
</organism>
<evidence type="ECO:0000256" key="1">
    <source>
        <dbReference type="SAM" id="MobiDB-lite"/>
    </source>
</evidence>
<dbReference type="EMBL" id="CP070499">
    <property type="protein sequence ID" value="QSB13557.1"/>
    <property type="molecule type" value="Genomic_DNA"/>
</dbReference>
<accession>A0A895Y753</accession>